<sequence>MLTVPTSLTCTTSRGPLPGVPRCGLHVAAGNLHTCTCEGAFGIPTSPSPPPLTLFTLGPVEVNFRHSGHLSHSPITCPRSVIISLTFLLLTHTRALVHVCTHGISSHFLFCFCHDFPNPSQVASLCQRLYVLKLYFICPCDLFSSHFFFFFEKIYKKTNCRSLSTSRRCVNWRCSTGRQTTWCRFNNFSVFLFGVEVLWNY</sequence>
<protein>
    <submittedName>
        <fullName evidence="1">Uncharacterized protein</fullName>
    </submittedName>
</protein>
<name>G0U558_TRYVY</name>
<evidence type="ECO:0000313" key="1">
    <source>
        <dbReference type="EMBL" id="CCC51006.1"/>
    </source>
</evidence>
<reference evidence="1" key="1">
    <citation type="journal article" date="2012" name="Proc. Natl. Acad. Sci. U.S.A.">
        <title>Antigenic diversity is generated by distinct evolutionary mechanisms in African trypanosome species.</title>
        <authorList>
            <person name="Jackson A.P."/>
            <person name="Berry A."/>
            <person name="Aslett M."/>
            <person name="Allison H.C."/>
            <person name="Burton P."/>
            <person name="Vavrova-Anderson J."/>
            <person name="Brown R."/>
            <person name="Browne H."/>
            <person name="Corton N."/>
            <person name="Hauser H."/>
            <person name="Gamble J."/>
            <person name="Gilderthorp R."/>
            <person name="Marcello L."/>
            <person name="McQuillan J."/>
            <person name="Otto T.D."/>
            <person name="Quail M.A."/>
            <person name="Sanders M.J."/>
            <person name="van Tonder A."/>
            <person name="Ginger M.L."/>
            <person name="Field M.C."/>
            <person name="Barry J.D."/>
            <person name="Hertz-Fowler C."/>
            <person name="Berriman M."/>
        </authorList>
    </citation>
    <scope>NUCLEOTIDE SEQUENCE</scope>
    <source>
        <strain evidence="1">Y486</strain>
    </source>
</reference>
<dbReference type="VEuPathDB" id="TriTrypDB:TvY486_1000600"/>
<proteinExistence type="predicted"/>
<organism evidence="1">
    <name type="scientific">Trypanosoma vivax (strain Y486)</name>
    <dbReference type="NCBI Taxonomy" id="1055687"/>
    <lineage>
        <taxon>Eukaryota</taxon>
        <taxon>Discoba</taxon>
        <taxon>Euglenozoa</taxon>
        <taxon>Kinetoplastea</taxon>
        <taxon>Metakinetoplastina</taxon>
        <taxon>Trypanosomatida</taxon>
        <taxon>Trypanosomatidae</taxon>
        <taxon>Trypanosoma</taxon>
        <taxon>Duttonella</taxon>
    </lineage>
</organism>
<dbReference type="EMBL" id="HE573026">
    <property type="protein sequence ID" value="CCC51006.1"/>
    <property type="molecule type" value="Genomic_DNA"/>
</dbReference>
<gene>
    <name evidence="1" type="ORF">TVY486_1000600</name>
</gene>
<accession>G0U558</accession>
<dbReference type="AlphaFoldDB" id="G0U558"/>